<proteinExistence type="predicted"/>
<evidence type="ECO:0000313" key="1">
    <source>
        <dbReference type="EMBL" id="KKN03424.1"/>
    </source>
</evidence>
<name>A0A0F9MCC2_9ZZZZ</name>
<protein>
    <submittedName>
        <fullName evidence="1">Uncharacterized protein</fullName>
    </submittedName>
</protein>
<reference evidence="1" key="1">
    <citation type="journal article" date="2015" name="Nature">
        <title>Complex archaea that bridge the gap between prokaryotes and eukaryotes.</title>
        <authorList>
            <person name="Spang A."/>
            <person name="Saw J.H."/>
            <person name="Jorgensen S.L."/>
            <person name="Zaremba-Niedzwiedzka K."/>
            <person name="Martijn J."/>
            <person name="Lind A.E."/>
            <person name="van Eijk R."/>
            <person name="Schleper C."/>
            <person name="Guy L."/>
            <person name="Ettema T.J."/>
        </authorList>
    </citation>
    <scope>NUCLEOTIDE SEQUENCE</scope>
</reference>
<comment type="caution">
    <text evidence="1">The sequence shown here is derived from an EMBL/GenBank/DDBJ whole genome shotgun (WGS) entry which is preliminary data.</text>
</comment>
<sequence>MIEEGMVITNWDGYLYDTVELERGHYGILMTSEYRGERMKAFLPYELPPTTDGDHWRKWMGWARGNCFLPNGVKLGVVSFFRGHPGLRTLEGYDLEWERTETLMREEEILKWFFGS</sequence>
<organism evidence="1">
    <name type="scientific">marine sediment metagenome</name>
    <dbReference type="NCBI Taxonomy" id="412755"/>
    <lineage>
        <taxon>unclassified sequences</taxon>
        <taxon>metagenomes</taxon>
        <taxon>ecological metagenomes</taxon>
    </lineage>
</organism>
<dbReference type="EMBL" id="LAZR01005034">
    <property type="protein sequence ID" value="KKN03424.1"/>
    <property type="molecule type" value="Genomic_DNA"/>
</dbReference>
<gene>
    <name evidence="1" type="ORF">LCGC14_1107750</name>
</gene>
<dbReference type="AlphaFoldDB" id="A0A0F9MCC2"/>
<accession>A0A0F9MCC2</accession>